<proteinExistence type="predicted"/>
<evidence type="ECO:0000256" key="1">
    <source>
        <dbReference type="SAM" id="SignalP"/>
    </source>
</evidence>
<keyword evidence="1" id="KW-0732">Signal</keyword>
<gene>
    <name evidence="2" type="ORF">ACFFUQ_19150</name>
</gene>
<organism evidence="2 3">
    <name type="scientific">Flavobacterium branchiarum</name>
    <dbReference type="NCBI Taxonomy" id="1114870"/>
    <lineage>
        <taxon>Bacteria</taxon>
        <taxon>Pseudomonadati</taxon>
        <taxon>Bacteroidota</taxon>
        <taxon>Flavobacteriia</taxon>
        <taxon>Flavobacteriales</taxon>
        <taxon>Flavobacteriaceae</taxon>
        <taxon>Flavobacterium</taxon>
    </lineage>
</organism>
<evidence type="ECO:0000313" key="2">
    <source>
        <dbReference type="EMBL" id="MFB9066137.1"/>
    </source>
</evidence>
<feature type="chain" id="PRO_5047026915" description="Lipoprotein" evidence="1">
    <location>
        <begin position="22"/>
        <end position="115"/>
    </location>
</feature>
<sequence>MKCIILLSVILLMFSCGSVVDCELLADARRDDECLLIVEKLTDKYSRFDYKGTNPITEKKCDCNSQISDRWWSIYKGYIEVGDTLVKKKGELIFSIHKKDTVLSFNFECGDQVYK</sequence>
<reference evidence="2 3" key="1">
    <citation type="submission" date="2024-09" db="EMBL/GenBank/DDBJ databases">
        <authorList>
            <person name="Sun Q."/>
            <person name="Mori K."/>
        </authorList>
    </citation>
    <scope>NUCLEOTIDE SEQUENCE [LARGE SCALE GENOMIC DNA]</scope>
    <source>
        <strain evidence="2 3">CECT 7908</strain>
    </source>
</reference>
<dbReference type="RefSeq" id="WP_290263179.1">
    <property type="nucleotide sequence ID" value="NZ_JAUFQQ010000003.1"/>
</dbReference>
<evidence type="ECO:0008006" key="4">
    <source>
        <dbReference type="Google" id="ProtNLM"/>
    </source>
</evidence>
<accession>A0ABV5FRG5</accession>
<evidence type="ECO:0000313" key="3">
    <source>
        <dbReference type="Proteomes" id="UP001589589"/>
    </source>
</evidence>
<keyword evidence="3" id="KW-1185">Reference proteome</keyword>
<dbReference type="Proteomes" id="UP001589589">
    <property type="component" value="Unassembled WGS sequence"/>
</dbReference>
<protein>
    <recommendedName>
        <fullName evidence="4">Lipoprotein</fullName>
    </recommendedName>
</protein>
<comment type="caution">
    <text evidence="2">The sequence shown here is derived from an EMBL/GenBank/DDBJ whole genome shotgun (WGS) entry which is preliminary data.</text>
</comment>
<dbReference type="PROSITE" id="PS51257">
    <property type="entry name" value="PROKAR_LIPOPROTEIN"/>
    <property type="match status" value="1"/>
</dbReference>
<dbReference type="EMBL" id="JBHMEX010000061">
    <property type="protein sequence ID" value="MFB9066137.1"/>
    <property type="molecule type" value="Genomic_DNA"/>
</dbReference>
<feature type="signal peptide" evidence="1">
    <location>
        <begin position="1"/>
        <end position="21"/>
    </location>
</feature>
<name>A0ABV5FRG5_9FLAO</name>